<keyword evidence="3 6" id="KW-0812">Transmembrane</keyword>
<evidence type="ECO:0000256" key="4">
    <source>
        <dbReference type="ARBA" id="ARBA00022989"/>
    </source>
</evidence>
<evidence type="ECO:0000256" key="2">
    <source>
        <dbReference type="ARBA" id="ARBA00022448"/>
    </source>
</evidence>
<feature type="transmembrane region" description="Helical" evidence="6">
    <location>
        <begin position="183"/>
        <end position="201"/>
    </location>
</feature>
<keyword evidence="5 6" id="KW-0472">Membrane</keyword>
<dbReference type="OrthoDB" id="3257095at2759"/>
<dbReference type="STRING" id="1507870.A0A1V8TEB6"/>
<keyword evidence="4 6" id="KW-1133">Transmembrane helix</keyword>
<dbReference type="PIRSF" id="PIRSF006060">
    <property type="entry name" value="AA_transporter"/>
    <property type="match status" value="1"/>
</dbReference>
<feature type="transmembrane region" description="Helical" evidence="6">
    <location>
        <begin position="339"/>
        <end position="362"/>
    </location>
</feature>
<dbReference type="AlphaFoldDB" id="A0A1V8TEB6"/>
<organism evidence="7 8">
    <name type="scientific">Cryoendolithus antarcticus</name>
    <dbReference type="NCBI Taxonomy" id="1507870"/>
    <lineage>
        <taxon>Eukaryota</taxon>
        <taxon>Fungi</taxon>
        <taxon>Dikarya</taxon>
        <taxon>Ascomycota</taxon>
        <taxon>Pezizomycotina</taxon>
        <taxon>Dothideomycetes</taxon>
        <taxon>Dothideomycetidae</taxon>
        <taxon>Cladosporiales</taxon>
        <taxon>Cladosporiaceae</taxon>
        <taxon>Cryoendolithus</taxon>
    </lineage>
</organism>
<feature type="transmembrane region" description="Helical" evidence="6">
    <location>
        <begin position="213"/>
        <end position="231"/>
    </location>
</feature>
<dbReference type="PANTHER" id="PTHR45649:SF4">
    <property type="entry name" value="TRANSPORTER, PUTATIVE (EUROFUNG)-RELATED"/>
    <property type="match status" value="1"/>
</dbReference>
<accession>A0A1V8TEB6</accession>
<feature type="transmembrane region" description="Helical" evidence="6">
    <location>
        <begin position="493"/>
        <end position="512"/>
    </location>
</feature>
<dbReference type="EMBL" id="NAJO01000010">
    <property type="protein sequence ID" value="OQO09713.1"/>
    <property type="molecule type" value="Genomic_DNA"/>
</dbReference>
<dbReference type="GO" id="GO:0022857">
    <property type="term" value="F:transmembrane transporter activity"/>
    <property type="evidence" value="ECO:0007669"/>
    <property type="project" value="InterPro"/>
</dbReference>
<reference evidence="8" key="1">
    <citation type="submission" date="2017-03" db="EMBL/GenBank/DDBJ databases">
        <title>Genomes of endolithic fungi from Antarctica.</title>
        <authorList>
            <person name="Coleine C."/>
            <person name="Masonjones S."/>
            <person name="Stajich J.E."/>
        </authorList>
    </citation>
    <scope>NUCLEOTIDE SEQUENCE [LARGE SCALE GENOMIC DNA]</scope>
    <source>
        <strain evidence="8">CCFEE 5527</strain>
    </source>
</reference>
<sequence length="532" mass="59278">MERVPEKTEAVHAAVVDDGSSLEGQNAPINEITHSSAMDAADMRRMGKQQQLVREFKTFSTASFTGIAMATWEVGLFTISQSFINGGRPGLLYTTIWNFICFIPIYLSMAEMASMAPIAGAQYHWVSEFAPENCQRFLSYISGWSSSIAWQSGNAVGIFIVGSLIQTIISVNDESYGFAPWQCTLLAFAAMLLAYTGSVYGHKYLPRWQNPVFFLRILCYLAYIIPIWVLAPRATHSQVWREFSNEGGWSSMTLTLLVGQLTGISQQVGVDGSVHMAEEIQDASASLPKIMMYIYLTNFAFMFPAFLTVSYHVPDIDAALADSTTYPAIYVLRQSMSPAWVTVILVLILMLNFASNMSFLTACTRDLFAFARDKGLPFSGWISRVHPERRIPQNAATLSCAIAILLGLIYIGSPVAFYAINSLGAVAILQCYCLSIGCVMWRRIYHPETLPPSKFKLGRWGPWINGASVVYSFWCFFWLFWPQGTPVTAPDFNWSSAIFVGVIIIALVYFAVTARKHYKGPVTEVEGRKLHD</sequence>
<protein>
    <recommendedName>
        <fullName evidence="9">Amino-acid permease</fullName>
    </recommendedName>
</protein>
<feature type="transmembrane region" description="Helical" evidence="6">
    <location>
        <begin position="462"/>
        <end position="481"/>
    </location>
</feature>
<comment type="caution">
    <text evidence="7">The sequence shown here is derived from an EMBL/GenBank/DDBJ whole genome shotgun (WGS) entry which is preliminary data.</text>
</comment>
<name>A0A1V8TEB6_9PEZI</name>
<keyword evidence="2" id="KW-0813">Transport</keyword>
<feature type="transmembrane region" description="Helical" evidence="6">
    <location>
        <begin position="418"/>
        <end position="441"/>
    </location>
</feature>
<feature type="transmembrane region" description="Helical" evidence="6">
    <location>
        <begin position="293"/>
        <end position="313"/>
    </location>
</feature>
<evidence type="ECO:0000256" key="3">
    <source>
        <dbReference type="ARBA" id="ARBA00022692"/>
    </source>
</evidence>
<evidence type="ECO:0000313" key="8">
    <source>
        <dbReference type="Proteomes" id="UP000192596"/>
    </source>
</evidence>
<comment type="subcellular location">
    <subcellularLocation>
        <location evidence="1">Membrane</location>
        <topology evidence="1">Multi-pass membrane protein</topology>
    </subcellularLocation>
</comment>
<evidence type="ECO:0000256" key="6">
    <source>
        <dbReference type="SAM" id="Phobius"/>
    </source>
</evidence>
<evidence type="ECO:0008006" key="9">
    <source>
        <dbReference type="Google" id="ProtNLM"/>
    </source>
</evidence>
<evidence type="ECO:0000256" key="5">
    <source>
        <dbReference type="ARBA" id="ARBA00023136"/>
    </source>
</evidence>
<proteinExistence type="predicted"/>
<dbReference type="Pfam" id="PF13520">
    <property type="entry name" value="AA_permease_2"/>
    <property type="match status" value="1"/>
</dbReference>
<feature type="transmembrane region" description="Helical" evidence="6">
    <location>
        <begin position="394"/>
        <end position="412"/>
    </location>
</feature>
<keyword evidence="8" id="KW-1185">Reference proteome</keyword>
<feature type="transmembrane region" description="Helical" evidence="6">
    <location>
        <begin position="148"/>
        <end position="171"/>
    </location>
</feature>
<dbReference type="InterPro" id="IPR002293">
    <property type="entry name" value="AA/rel_permease1"/>
</dbReference>
<dbReference type="InParanoid" id="A0A1V8TEB6"/>
<feature type="transmembrane region" description="Helical" evidence="6">
    <location>
        <begin position="91"/>
        <end position="109"/>
    </location>
</feature>
<dbReference type="Proteomes" id="UP000192596">
    <property type="component" value="Unassembled WGS sequence"/>
</dbReference>
<dbReference type="GO" id="GO:0016020">
    <property type="term" value="C:membrane"/>
    <property type="evidence" value="ECO:0007669"/>
    <property type="project" value="UniProtKB-SubCell"/>
</dbReference>
<evidence type="ECO:0000313" key="7">
    <source>
        <dbReference type="EMBL" id="OQO09713.1"/>
    </source>
</evidence>
<dbReference type="Gene3D" id="1.20.1740.10">
    <property type="entry name" value="Amino acid/polyamine transporter I"/>
    <property type="match status" value="1"/>
</dbReference>
<evidence type="ECO:0000256" key="1">
    <source>
        <dbReference type="ARBA" id="ARBA00004141"/>
    </source>
</evidence>
<dbReference type="PANTHER" id="PTHR45649">
    <property type="entry name" value="AMINO-ACID PERMEASE BAT1"/>
    <property type="match status" value="1"/>
</dbReference>
<gene>
    <name evidence="7" type="ORF">B0A48_05116</name>
</gene>